<evidence type="ECO:0000313" key="2">
    <source>
        <dbReference type="Proteomes" id="UP000015350"/>
    </source>
</evidence>
<dbReference type="EMBL" id="AQPH01000042">
    <property type="protein sequence ID" value="EPY01387.1"/>
    <property type="molecule type" value="Genomic_DNA"/>
</dbReference>
<accession>S9S649</accession>
<evidence type="ECO:0008006" key="3">
    <source>
        <dbReference type="Google" id="ProtNLM"/>
    </source>
</evidence>
<name>S9S649_MAGFU</name>
<dbReference type="Pfam" id="PF03864">
    <property type="entry name" value="Phage_cap_E"/>
    <property type="match status" value="1"/>
</dbReference>
<comment type="caution">
    <text evidence="1">The sequence shown here is derived from an EMBL/GenBank/DDBJ whole genome shotgun (WGS) entry which is preliminary data.</text>
</comment>
<dbReference type="Proteomes" id="UP000015350">
    <property type="component" value="Unassembled WGS sequence"/>
</dbReference>
<protein>
    <recommendedName>
        <fullName evidence="3">Major capsid protein E</fullName>
    </recommendedName>
</protein>
<dbReference type="AlphaFoldDB" id="S9S649"/>
<organism evidence="1 2">
    <name type="scientific">Magnetospirillum fulvum MGU-K5</name>
    <dbReference type="NCBI Taxonomy" id="1316936"/>
    <lineage>
        <taxon>Bacteria</taxon>
        <taxon>Pseudomonadati</taxon>
        <taxon>Pseudomonadota</taxon>
        <taxon>Alphaproteobacteria</taxon>
        <taxon>Rhodospirillales</taxon>
        <taxon>Rhodospirillaceae</taxon>
        <taxon>Magnetospirillum</taxon>
    </lineage>
</organism>
<dbReference type="eggNOG" id="ENOG502Z7JG">
    <property type="taxonomic scope" value="Bacteria"/>
</dbReference>
<sequence>MPNIGNDGFNYPFTATDLTGQIARIPNVWGDLLAEGLFASEYPPNIFVEIRYEDGIVTVLEAAERGSAGPESVVETERGIILKIPHIPHFARIAPEDIQDRFTIDEGGRRRPLTLADVTAKRLSKLRQDHAQTLEFLRWGALKGQLITGTGRVLYDFFEVFGIAKKTINLALDNPNTNVQAKCGEIRQWMLTHLLGESMNGVRCKVSTSLFHKLTSHPNVEKFYLNWNNAQALSGGIAAAAFPFGGILWEENFQAVSNTKLQTVTFVEDGKGIAYPTGTRQTFRTYFGPAHHIGMVNTSGVEVFVSPEILKHGAGVELKSQSNPLPVVTRPELLVEVVAN</sequence>
<dbReference type="STRING" id="1316936.K678_11336"/>
<evidence type="ECO:0000313" key="1">
    <source>
        <dbReference type="EMBL" id="EPY01387.1"/>
    </source>
</evidence>
<reference evidence="1 2" key="1">
    <citation type="submission" date="2013-04" db="EMBL/GenBank/DDBJ databases">
        <authorList>
            <person name="Kuznetsov B."/>
            <person name="Ivanovsky R."/>
        </authorList>
    </citation>
    <scope>NUCLEOTIDE SEQUENCE [LARGE SCALE GENOMIC DNA]</scope>
    <source>
        <strain evidence="1 2">MGU-K5</strain>
    </source>
</reference>
<proteinExistence type="predicted"/>
<dbReference type="InterPro" id="IPR005564">
    <property type="entry name" value="Major_capsid_GpE"/>
</dbReference>
<dbReference type="RefSeq" id="WP_021132580.1">
    <property type="nucleotide sequence ID" value="NZ_AQPH01000042.1"/>
</dbReference>
<gene>
    <name evidence="1" type="ORF">K678_11336</name>
</gene>